<keyword evidence="4 15" id="KW-0500">Molybdenum</keyword>
<feature type="binding site" evidence="14">
    <location>
        <position position="312"/>
    </location>
    <ligand>
        <name>FAD</name>
        <dbReference type="ChEBI" id="CHEBI:57692"/>
    </ligand>
</feature>
<reference evidence="18 19" key="1">
    <citation type="submission" date="2020-10" db="EMBL/GenBank/DDBJ databases">
        <title>Pygocentrus nattereri (red-bellied piranha) genome, fPygNat1, primary haplotype.</title>
        <authorList>
            <person name="Myers G."/>
            <person name="Meyer A."/>
            <person name="Karagic N."/>
            <person name="Pippel M."/>
            <person name="Winkler S."/>
            <person name="Tracey A."/>
            <person name="Wood J."/>
            <person name="Formenti G."/>
            <person name="Howe K."/>
            <person name="Fedrigo O."/>
            <person name="Jarvis E.D."/>
        </authorList>
    </citation>
    <scope>NUCLEOTIDE SEQUENCE [LARGE SCALE GENOMIC DNA]</scope>
</reference>
<dbReference type="FunFam" id="3.30.390.50:FF:000001">
    <property type="entry name" value="Xanthine dehydrogenase oxidase"/>
    <property type="match status" value="1"/>
</dbReference>
<dbReference type="Gene3D" id="1.10.150.120">
    <property type="entry name" value="[2Fe-2S]-binding domain"/>
    <property type="match status" value="1"/>
</dbReference>
<dbReference type="PROSITE" id="PS51085">
    <property type="entry name" value="2FE2S_FER_2"/>
    <property type="match status" value="1"/>
</dbReference>
<dbReference type="FunFam" id="3.90.1170.50:FF:000001">
    <property type="entry name" value="Aldehyde oxidase 1"/>
    <property type="match status" value="1"/>
</dbReference>
<reference evidence="18" key="2">
    <citation type="submission" date="2025-08" db="UniProtKB">
        <authorList>
            <consortium name="Ensembl"/>
        </authorList>
    </citation>
    <scope>IDENTIFICATION</scope>
</reference>
<dbReference type="InterPro" id="IPR036683">
    <property type="entry name" value="CO_DH_flav_C_dom_sf"/>
</dbReference>
<organism evidence="18 19">
    <name type="scientific">Pygocentrus nattereri</name>
    <name type="common">Red-bellied piranha</name>
    <dbReference type="NCBI Taxonomy" id="42514"/>
    <lineage>
        <taxon>Eukaryota</taxon>
        <taxon>Metazoa</taxon>
        <taxon>Chordata</taxon>
        <taxon>Craniata</taxon>
        <taxon>Vertebrata</taxon>
        <taxon>Euteleostomi</taxon>
        <taxon>Actinopterygii</taxon>
        <taxon>Neopterygii</taxon>
        <taxon>Teleostei</taxon>
        <taxon>Ostariophysi</taxon>
        <taxon>Characiformes</taxon>
        <taxon>Characoidei</taxon>
        <taxon>Pygocentrus</taxon>
    </lineage>
</organism>
<feature type="binding site" evidence="15">
    <location>
        <position position="20"/>
    </location>
    <ligand>
        <name>[2Fe-2S] cluster</name>
        <dbReference type="ChEBI" id="CHEBI:190135"/>
        <label>1</label>
    </ligand>
</feature>
<keyword evidence="5" id="KW-0285">Flavoprotein</keyword>
<comment type="cofactor">
    <cofactor evidence="15">
        <name>Mo-molybdopterin</name>
        <dbReference type="ChEBI" id="CHEBI:71302"/>
    </cofactor>
    <text evidence="15">Binds 1 Mo-molybdopterin (Mo-MPT) cofactor per subunit.</text>
</comment>
<dbReference type="PROSITE" id="PS51387">
    <property type="entry name" value="FAD_PCMH"/>
    <property type="match status" value="1"/>
</dbReference>
<feature type="binding site" evidence="15">
    <location>
        <position position="28"/>
    </location>
    <ligand>
        <name>[2Fe-2S] cluster</name>
        <dbReference type="ChEBI" id="CHEBI:190135"/>
        <label>1</label>
    </ligand>
</feature>
<dbReference type="Gene3D" id="3.30.43.10">
    <property type="entry name" value="Uridine Diphospho-n-acetylenolpyruvylglucosamine Reductase, domain 2"/>
    <property type="match status" value="1"/>
</dbReference>
<evidence type="ECO:0008006" key="20">
    <source>
        <dbReference type="Google" id="ProtNLM"/>
    </source>
</evidence>
<dbReference type="FunFam" id="3.30.365.10:FF:000003">
    <property type="entry name" value="Aldehyde oxidase 1"/>
    <property type="match status" value="1"/>
</dbReference>
<dbReference type="Gene3D" id="3.30.390.50">
    <property type="entry name" value="CO dehydrogenase flavoprotein, C-terminal domain"/>
    <property type="match status" value="1"/>
</dbReference>
<feature type="domain" description="FAD-binding PCMH-type" evidence="17">
    <location>
        <begin position="204"/>
        <end position="378"/>
    </location>
</feature>
<dbReference type="Pfam" id="PF00111">
    <property type="entry name" value="Fer2"/>
    <property type="match status" value="1"/>
</dbReference>
<dbReference type="FunFam" id="3.30.365.10:FF:000001">
    <property type="entry name" value="Xanthine dehydrogenase oxidase"/>
    <property type="match status" value="1"/>
</dbReference>
<dbReference type="InterPro" id="IPR000674">
    <property type="entry name" value="Ald_Oxase/Xan_DH_a/b"/>
</dbReference>
<feature type="binding site" evidence="14">
    <location>
        <position position="876"/>
    </location>
    <ligand>
        <name>substrate</name>
    </ligand>
</feature>
<evidence type="ECO:0000256" key="5">
    <source>
        <dbReference type="ARBA" id="ARBA00022630"/>
    </source>
</evidence>
<feature type="binding site" evidence="14">
    <location>
        <begin position="232"/>
        <end position="239"/>
    </location>
    <ligand>
        <name>FAD</name>
        <dbReference type="ChEBI" id="CHEBI:57692"/>
    </ligand>
</feature>
<dbReference type="InterPro" id="IPR016208">
    <property type="entry name" value="Ald_Oxase/xanthine_DH-like"/>
</dbReference>
<dbReference type="PIRSF" id="PIRSF000127">
    <property type="entry name" value="Xanthine_DH"/>
    <property type="match status" value="1"/>
</dbReference>
<feature type="binding site" evidence="14">
    <location>
        <position position="368"/>
    </location>
    <ligand>
        <name>FAD</name>
        <dbReference type="ChEBI" id="CHEBI:57692"/>
    </ligand>
</feature>
<dbReference type="Pfam" id="PF00941">
    <property type="entry name" value="FAD_binding_5"/>
    <property type="match status" value="1"/>
</dbReference>
<evidence type="ECO:0000256" key="10">
    <source>
        <dbReference type="ARBA" id="ARBA00023004"/>
    </source>
</evidence>
<feature type="binding site" evidence="15">
    <location>
        <position position="25"/>
    </location>
    <ligand>
        <name>[2Fe-2S] cluster</name>
        <dbReference type="ChEBI" id="CHEBI:190135"/>
        <label>1</label>
    </ligand>
</feature>
<accession>A0AAR2ISD8</accession>
<name>A0AAR2ISD8_PYGNA</name>
<dbReference type="InterPro" id="IPR002888">
    <property type="entry name" value="2Fe-2S-bd"/>
</dbReference>
<keyword evidence="10 15" id="KW-0408">Iron</keyword>
<evidence type="ECO:0000256" key="12">
    <source>
        <dbReference type="ARBA" id="ARBA00034078"/>
    </source>
</evidence>
<dbReference type="InterPro" id="IPR036010">
    <property type="entry name" value="2Fe-2S_ferredoxin-like_sf"/>
</dbReference>
<comment type="subunit">
    <text evidence="3">Homodimer.</text>
</comment>
<sequence length="1291" mass="141862">MTLLIFLRRKLSLTGTKLGCAEGGCGACTVMVSRFNPHHNQIIHHAVNACLAPLCSLHHCAVTTVEGIGSVASKLHPVQERIAKAHGSQCGFCTPGIVMSMYALLRNSKSTNTVLVVVLGNLCRCTGYRPILEGYKTFAKEGGCCRSRRKGNGCCLTSAHEEEHGASTHSGQQLFDPSEFMPLDPTQEIIFPPELIVCSQTIIFIGERVLWIQPSSLNELLELKAVYPAAKLVVGNTEVGIEMKFKNLLYPVILAPAYIQELSSIQYTENGIEFGASVTLTMLGKKLHEEVNKLPNYRTEVFQAILEQLRWFAGQQIRNVAVCHFPFSAKQHTLSRLVLRKEGKRALQMDDKFFSGYRKTALKPEEILLSIEIPYTKKYFSAFKQSTRKEDDIATITCGMNVVFQQGSNIVKDIKLSYGGIAPTTVLATATCNRLIGRRWGEELMEDACSSLAEEMTLSPSAPGGMVTYRRTLAISLFFKFYLTVQHKLAQMVKPTYVCLNVKPNYASAIELFHVDSPTSVQLYQAVPPGQSTDDMVGRPIMHLSALKQATGEAVYCDDIPQYENGLYLALVTSTKAHAYIKSIETDDAMAVPGVVTFVSAKDLPGSNKTGPAVCDETVFVTCVGHIVGAIVADTQAHAQTAAKAVKISYEEIQPVIITIQDAITNQSFYQPVRTIEKGDLAKGFHESDNILEGEIHIGGQDHFYLETNCTLAVPQGEDGEMELFVSTQSASKTQALVAKALGVPASHIVCRVKRMGGGFGGKESRSTILSTVVAVAAHKVKRPVRCMLDRDEDMLVSGGRHPFFGRYKVGFKKNGKVMALDVTYYSNVGNSMDLSLSIMERALFHMDNCYNIPHIRGTGYMCKTNLPSNTAFRGFGGPQGMMVSESWISDVALCCGVPAEQVREINLYKQGEYTPFNQCLDQFTIDRCWKECVNISDFHQRKARVELYNKQHRWTKRGLSIVPTKFGISFTAIFLNQAGALVHLYTDGSVLLTHGGTEMGQGLHTKMIQVASKTLGIPTSKIHISETSTNTVPNTSPTAASASSDLNGMAVYNACQTLLQRLDPYKARNPKGSWEDWVKAAYFDRVNLSANGFYRTPDLGYDFETNSGHPFNYFSYGVAVSEVEIDCLTGSHKNLHTSIVMDVGKSLNPALDIGQVEGAFMQGVGLFTLEELRYSPQGYLYTRGPGMYKIPAFGDIPTELKVSLLRDAPNEKAIFSSKAVGEPPLFLAASVFYAIKDAITAARAESGLSGPFRLDSPATPERIRNACEDKFTKLCPPPEPGTYTPWDVRV</sequence>
<evidence type="ECO:0000256" key="14">
    <source>
        <dbReference type="PIRSR" id="PIRSR000127-2"/>
    </source>
</evidence>
<feature type="binding site" evidence="15">
    <location>
        <position position="760"/>
    </location>
    <ligand>
        <name>Mo-molybdopterin</name>
        <dbReference type="ChEBI" id="CHEBI:71302"/>
    </ligand>
    <ligandPart>
        <name>Mo</name>
        <dbReference type="ChEBI" id="CHEBI:28685"/>
    </ligandPart>
</feature>
<comment type="cofactor">
    <cofactor evidence="12">
        <name>[2Fe-2S] cluster</name>
        <dbReference type="ChEBI" id="CHEBI:190135"/>
    </cofactor>
</comment>
<dbReference type="InterPro" id="IPR006058">
    <property type="entry name" value="2Fe2S_fd_BS"/>
</dbReference>
<dbReference type="InterPro" id="IPR046867">
    <property type="entry name" value="AldOxase/xan_DH_MoCoBD2"/>
</dbReference>
<evidence type="ECO:0000313" key="19">
    <source>
        <dbReference type="Proteomes" id="UP001501920"/>
    </source>
</evidence>
<feature type="binding site" evidence="15">
    <location>
        <position position="1041"/>
    </location>
    <ligand>
        <name>Mo-molybdopterin</name>
        <dbReference type="ChEBI" id="CHEBI:71302"/>
    </ligand>
    <ligandPart>
        <name>Mo</name>
        <dbReference type="ChEBI" id="CHEBI:28685"/>
    </ligandPart>
</feature>
<dbReference type="Pfam" id="PF03450">
    <property type="entry name" value="CO_deh_flav_C"/>
    <property type="match status" value="1"/>
</dbReference>
<dbReference type="PROSITE" id="PS00197">
    <property type="entry name" value="2FE2S_FER_1"/>
    <property type="match status" value="1"/>
</dbReference>
<evidence type="ECO:0000256" key="6">
    <source>
        <dbReference type="ARBA" id="ARBA00022714"/>
    </source>
</evidence>
<dbReference type="SUPFAM" id="SSF55447">
    <property type="entry name" value="CO dehydrogenase flavoprotein C-terminal domain-like"/>
    <property type="match status" value="1"/>
</dbReference>
<feature type="binding site" evidence="15">
    <location>
        <position position="93"/>
    </location>
    <ligand>
        <name>[2Fe-2S] cluster</name>
        <dbReference type="ChEBI" id="CHEBI:190135"/>
        <label>2</label>
    </ligand>
</feature>
<dbReference type="SUPFAM" id="SSF54292">
    <property type="entry name" value="2Fe-2S ferredoxin-like"/>
    <property type="match status" value="1"/>
</dbReference>
<gene>
    <name evidence="18" type="primary">XDH</name>
</gene>
<evidence type="ECO:0000256" key="1">
    <source>
        <dbReference type="ARBA" id="ARBA00001974"/>
    </source>
</evidence>
<keyword evidence="8 14" id="KW-0274">FAD</keyword>
<evidence type="ECO:0000256" key="7">
    <source>
        <dbReference type="ARBA" id="ARBA00022723"/>
    </source>
</evidence>
<dbReference type="InterPro" id="IPR016169">
    <property type="entry name" value="FAD-bd_PCMH_sub2"/>
</dbReference>
<feature type="binding site" evidence="14">
    <location>
        <position position="384"/>
    </location>
    <ligand>
        <name>FAD</name>
        <dbReference type="ChEBI" id="CHEBI:57692"/>
    </ligand>
</feature>
<dbReference type="GO" id="GO:0043546">
    <property type="term" value="F:molybdopterin cofactor binding"/>
    <property type="evidence" value="ECO:0007669"/>
    <property type="project" value="InterPro"/>
</dbReference>
<dbReference type="SMART" id="SM01092">
    <property type="entry name" value="CO_deh_flav_C"/>
    <property type="match status" value="1"/>
</dbReference>
<dbReference type="InterPro" id="IPR012675">
    <property type="entry name" value="Beta-grasp_dom_sf"/>
</dbReference>
<dbReference type="GO" id="GO:0016491">
    <property type="term" value="F:oxidoreductase activity"/>
    <property type="evidence" value="ECO:0007669"/>
    <property type="project" value="UniProtKB-KW"/>
</dbReference>
<dbReference type="InterPro" id="IPR016167">
    <property type="entry name" value="FAD-bd_PCMH_sub1"/>
</dbReference>
<feature type="binding site" evidence="15">
    <location>
        <position position="874"/>
    </location>
    <ligand>
        <name>Mo-molybdopterin</name>
        <dbReference type="ChEBI" id="CHEBI:71302"/>
    </ligand>
    <ligandPart>
        <name>Mo</name>
        <dbReference type="ChEBI" id="CHEBI:28685"/>
    </ligandPart>
</feature>
<feature type="active site" description="Proton acceptor" evidence="13">
    <location>
        <position position="1223"/>
    </location>
</feature>
<dbReference type="Gene3D" id="3.90.1170.50">
    <property type="entry name" value="Aldehyde oxidase/xanthine dehydrogenase, a/b hammerhead"/>
    <property type="match status" value="1"/>
</dbReference>
<feature type="binding site" evidence="14">
    <location>
        <position position="764"/>
    </location>
    <ligand>
        <name>substrate</name>
    </ligand>
</feature>
<dbReference type="SUPFAM" id="SSF54665">
    <property type="entry name" value="CO dehydrogenase molybdoprotein N-domain-like"/>
    <property type="match status" value="1"/>
</dbReference>
<dbReference type="InterPro" id="IPR005107">
    <property type="entry name" value="CO_DH_flav_C"/>
</dbReference>
<evidence type="ECO:0000256" key="3">
    <source>
        <dbReference type="ARBA" id="ARBA00011738"/>
    </source>
</evidence>
<dbReference type="Pfam" id="PF20256">
    <property type="entry name" value="MoCoBD_2"/>
    <property type="match status" value="1"/>
</dbReference>
<dbReference type="SMART" id="SM01008">
    <property type="entry name" value="Ald_Xan_dh_C"/>
    <property type="match status" value="1"/>
</dbReference>
<keyword evidence="7 15" id="KW-0479">Metal-binding</keyword>
<dbReference type="FunFam" id="3.30.43.10:FF:000001">
    <property type="entry name" value="Xanthine dehydrogenase/oxidase"/>
    <property type="match status" value="1"/>
</dbReference>
<dbReference type="GO" id="GO:0005506">
    <property type="term" value="F:iron ion binding"/>
    <property type="evidence" value="ECO:0007669"/>
    <property type="project" value="InterPro"/>
</dbReference>
<feature type="binding site" evidence="15">
    <location>
        <position position="90"/>
    </location>
    <ligand>
        <name>[2Fe-2S] cluster</name>
        <dbReference type="ChEBI" id="CHEBI:190135"/>
        <label>2</label>
    </ligand>
</feature>
<dbReference type="CDD" id="cd00207">
    <property type="entry name" value="fer2"/>
    <property type="match status" value="1"/>
</dbReference>
<evidence type="ECO:0000256" key="15">
    <source>
        <dbReference type="PIRSR" id="PIRSR000127-3"/>
    </source>
</evidence>
<dbReference type="Gene3D" id="3.30.465.10">
    <property type="match status" value="2"/>
</dbReference>
<dbReference type="Ensembl" id="ENSPNAT00000072902.1">
    <property type="protein sequence ID" value="ENSPNAP00000042638.1"/>
    <property type="gene ID" value="ENSPNAG00000025902.2"/>
</dbReference>
<dbReference type="GO" id="GO:0071949">
    <property type="term" value="F:FAD binding"/>
    <property type="evidence" value="ECO:0007669"/>
    <property type="project" value="InterPro"/>
</dbReference>
<evidence type="ECO:0000256" key="11">
    <source>
        <dbReference type="ARBA" id="ARBA00023014"/>
    </source>
</evidence>
<dbReference type="Pfam" id="PF01315">
    <property type="entry name" value="Ald_Xan_dh_C"/>
    <property type="match status" value="1"/>
</dbReference>
<feature type="binding site" evidence="15">
    <location>
        <position position="125"/>
    </location>
    <ligand>
        <name>[2Fe-2S] cluster</name>
        <dbReference type="ChEBI" id="CHEBI:190135"/>
        <label>2</label>
    </ligand>
</feature>
<dbReference type="GO" id="GO:0051537">
    <property type="term" value="F:2 iron, 2 sulfur cluster binding"/>
    <property type="evidence" value="ECO:0007669"/>
    <property type="project" value="UniProtKB-KW"/>
</dbReference>
<evidence type="ECO:0000256" key="4">
    <source>
        <dbReference type="ARBA" id="ARBA00022505"/>
    </source>
</evidence>
<evidence type="ECO:0000256" key="13">
    <source>
        <dbReference type="PIRSR" id="PIRSR000127-1"/>
    </source>
</evidence>
<dbReference type="InterPro" id="IPR016166">
    <property type="entry name" value="FAD-bd_PCMH"/>
</dbReference>
<dbReference type="Proteomes" id="UP001501920">
    <property type="component" value="Chromosome 10"/>
</dbReference>
<dbReference type="Pfam" id="PF01799">
    <property type="entry name" value="Fer2_2"/>
    <property type="match status" value="1"/>
</dbReference>
<dbReference type="InterPro" id="IPR002346">
    <property type="entry name" value="Mopterin_DH_FAD-bd"/>
</dbReference>
<evidence type="ECO:0000259" key="16">
    <source>
        <dbReference type="PROSITE" id="PS51085"/>
    </source>
</evidence>
<dbReference type="Gene3D" id="3.10.20.30">
    <property type="match status" value="1"/>
</dbReference>
<dbReference type="InterPro" id="IPR036318">
    <property type="entry name" value="FAD-bd_PCMH-like_sf"/>
</dbReference>
<reference evidence="18" key="3">
    <citation type="submission" date="2025-09" db="UniProtKB">
        <authorList>
            <consortium name="Ensembl"/>
        </authorList>
    </citation>
    <scope>IDENTIFICATION</scope>
</reference>
<dbReference type="SUPFAM" id="SSF56176">
    <property type="entry name" value="FAD-binding/transporter-associated domain-like"/>
    <property type="match status" value="1"/>
</dbReference>
<feature type="domain" description="2Fe-2S ferredoxin-type" evidence="16">
    <location>
        <begin position="1"/>
        <end position="68"/>
    </location>
</feature>
<dbReference type="PROSITE" id="PS00559">
    <property type="entry name" value="MOLYBDOPTERIN_EUK"/>
    <property type="match status" value="1"/>
</dbReference>
<evidence type="ECO:0000259" key="17">
    <source>
        <dbReference type="PROSITE" id="PS51387"/>
    </source>
</evidence>
<dbReference type="FunFam" id="1.10.150.120:FF:000001">
    <property type="entry name" value="Aldehyde oxidase 1"/>
    <property type="match status" value="1"/>
</dbReference>
<dbReference type="Pfam" id="PF02738">
    <property type="entry name" value="MoCoBD_1"/>
    <property type="match status" value="1"/>
</dbReference>
<proteinExistence type="inferred from homology"/>
<keyword evidence="9" id="KW-0560">Oxidoreductase</keyword>
<dbReference type="InterPro" id="IPR036856">
    <property type="entry name" value="Ald_Oxase/Xan_DH_a/b_sf"/>
</dbReference>
<evidence type="ECO:0000256" key="2">
    <source>
        <dbReference type="ARBA" id="ARBA00006849"/>
    </source>
</evidence>
<dbReference type="FunFam" id="3.10.20.30:FF:000015">
    <property type="entry name" value="Aldehyde oxidase 1"/>
    <property type="match status" value="1"/>
</dbReference>
<protein>
    <recommendedName>
        <fullName evidence="20">Xanthine dehydrogenase</fullName>
    </recommendedName>
</protein>
<feature type="binding site" evidence="14">
    <location>
        <position position="972"/>
    </location>
    <ligand>
        <name>substrate</name>
    </ligand>
</feature>
<feature type="binding site" evidence="15">
    <location>
        <position position="50"/>
    </location>
    <ligand>
        <name>[2Fe-2S] cluster</name>
        <dbReference type="ChEBI" id="CHEBI:190135"/>
        <label>1</label>
    </ligand>
</feature>
<evidence type="ECO:0000313" key="18">
    <source>
        <dbReference type="Ensembl" id="ENSPNAP00000042638.1"/>
    </source>
</evidence>
<dbReference type="InterPro" id="IPR037165">
    <property type="entry name" value="AldOxase/xan_DH_Mopterin-bd_sf"/>
</dbReference>
<keyword evidence="6 15" id="KW-0001">2Fe-2S</keyword>
<dbReference type="GeneTree" id="ENSGT00950000183114"/>
<feature type="binding site" evidence="15">
    <location>
        <position position="123"/>
    </location>
    <ligand>
        <name>[2Fe-2S] cluster</name>
        <dbReference type="ChEBI" id="CHEBI:190135"/>
        <label>2</label>
    </ligand>
</feature>
<dbReference type="InterPro" id="IPR008274">
    <property type="entry name" value="AldOxase/xan_DH_MoCoBD1"/>
</dbReference>
<keyword evidence="11 15" id="KW-0411">Iron-sulfur</keyword>
<dbReference type="Gene3D" id="3.30.365.10">
    <property type="entry name" value="Aldehyde oxidase/xanthine dehydrogenase, molybdopterin binding domain"/>
    <property type="match status" value="5"/>
</dbReference>
<comment type="similarity">
    <text evidence="2">Belongs to the xanthine dehydrogenase family.</text>
</comment>
<dbReference type="PANTHER" id="PTHR45444">
    <property type="entry name" value="XANTHINE DEHYDROGENASE"/>
    <property type="match status" value="1"/>
</dbReference>
<dbReference type="InterPro" id="IPR022407">
    <property type="entry name" value="OxRdtase_Mopterin_BS"/>
</dbReference>
<evidence type="ECO:0000256" key="9">
    <source>
        <dbReference type="ARBA" id="ARBA00023002"/>
    </source>
</evidence>
<dbReference type="InterPro" id="IPR001041">
    <property type="entry name" value="2Fe-2S_ferredoxin-type"/>
</dbReference>
<comment type="cofactor">
    <cofactor evidence="1 14">
        <name>FAD</name>
        <dbReference type="ChEBI" id="CHEBI:57692"/>
    </cofactor>
</comment>
<dbReference type="SUPFAM" id="SSF56003">
    <property type="entry name" value="Molybdenum cofactor-binding domain"/>
    <property type="match status" value="1"/>
</dbReference>
<evidence type="ECO:0000256" key="8">
    <source>
        <dbReference type="ARBA" id="ARBA00022827"/>
    </source>
</evidence>
<dbReference type="SUPFAM" id="SSF47741">
    <property type="entry name" value="CO dehydrogenase ISP C-domain like"/>
    <property type="match status" value="1"/>
</dbReference>
<dbReference type="FunFam" id="3.30.365.10:FF:000004">
    <property type="entry name" value="Xanthine dehydrogenase oxidase"/>
    <property type="match status" value="1"/>
</dbReference>
<feature type="binding site" evidence="15">
    <location>
        <position position="729"/>
    </location>
    <ligand>
        <name>Mo-molybdopterin</name>
        <dbReference type="ChEBI" id="CHEBI:71302"/>
    </ligand>
    <ligandPart>
        <name>Mo</name>
        <dbReference type="ChEBI" id="CHEBI:28685"/>
    </ligandPart>
</feature>
<dbReference type="PANTHER" id="PTHR45444:SF3">
    <property type="entry name" value="XANTHINE DEHYDROGENASE"/>
    <property type="match status" value="1"/>
</dbReference>
<dbReference type="InterPro" id="IPR036884">
    <property type="entry name" value="2Fe-2S-bd_dom_sf"/>
</dbReference>
<feature type="binding site" evidence="14">
    <location>
        <position position="842"/>
    </location>
    <ligand>
        <name>substrate</name>
    </ligand>
</feature>
<keyword evidence="19" id="KW-1185">Reference proteome</keyword>
<comment type="cofactor">
    <cofactor evidence="15">
        <name>[2Fe-2S] cluster</name>
        <dbReference type="ChEBI" id="CHEBI:190135"/>
    </cofactor>
    <text evidence="15">Binds 2 [2Fe-2S] clusters.</text>
</comment>